<proteinExistence type="inferred from homology"/>
<keyword evidence="6 9" id="KW-0808">Transferase</keyword>
<evidence type="ECO:0000256" key="6">
    <source>
        <dbReference type="ARBA" id="ARBA00022679"/>
    </source>
</evidence>
<dbReference type="AlphaFoldDB" id="A0A1J4JQQ9"/>
<dbReference type="Gene3D" id="3.40.50.2000">
    <property type="entry name" value="Glycogen Phosphorylase B"/>
    <property type="match status" value="1"/>
</dbReference>
<dbReference type="PANTHER" id="PTHR12867">
    <property type="entry name" value="GLYCOSYL TRANSFERASE-RELATED"/>
    <property type="match status" value="1"/>
</dbReference>
<dbReference type="RefSeq" id="XP_068354639.1">
    <property type="nucleotide sequence ID" value="XM_068508048.1"/>
</dbReference>
<dbReference type="PANTHER" id="PTHR12867:SF6">
    <property type="entry name" value="N-ACETYLGLUCOSAMINYLDIPHOSPHODOLICHOL N-ACETYLGLUCOSAMINYLTRANSFERASE"/>
    <property type="match status" value="1"/>
</dbReference>
<keyword evidence="10" id="KW-1185">Reference proteome</keyword>
<evidence type="ECO:0000256" key="1">
    <source>
        <dbReference type="ARBA" id="ARBA00004240"/>
    </source>
</evidence>
<comment type="caution">
    <text evidence="9">The sequence shown here is derived from an EMBL/GenBank/DDBJ whole genome shotgun (WGS) entry which is preliminary data.</text>
</comment>
<evidence type="ECO:0000313" key="9">
    <source>
        <dbReference type="EMBL" id="OHT01503.1"/>
    </source>
</evidence>
<accession>A0A1J4JQQ9</accession>
<reference evidence="9" key="1">
    <citation type="submission" date="2016-10" db="EMBL/GenBank/DDBJ databases">
        <authorList>
            <person name="Benchimol M."/>
            <person name="Almeida L.G."/>
            <person name="Vasconcelos A.T."/>
            <person name="Perreira-Neves A."/>
            <person name="Rosa I.A."/>
            <person name="Tasca T."/>
            <person name="Bogo M.R."/>
            <person name="de Souza W."/>
        </authorList>
    </citation>
    <scope>NUCLEOTIDE SEQUENCE [LARGE SCALE GENOMIC DNA]</scope>
    <source>
        <strain evidence="9">K</strain>
    </source>
</reference>
<keyword evidence="5" id="KW-0328">Glycosyltransferase</keyword>
<dbReference type="InterPro" id="IPR007235">
    <property type="entry name" value="Glyco_trans_28_C"/>
</dbReference>
<protein>
    <recommendedName>
        <fullName evidence="4">UDP-N-acetylglucosamine transferase subunit ALG13</fullName>
        <ecNumber evidence="3">2.4.1.141</ecNumber>
    </recommendedName>
</protein>
<evidence type="ECO:0000256" key="4">
    <source>
        <dbReference type="ARBA" id="ARBA00017468"/>
    </source>
</evidence>
<comment type="subcellular location">
    <subcellularLocation>
        <location evidence="1">Endoplasmic reticulum</location>
    </subcellularLocation>
</comment>
<dbReference type="SUPFAM" id="SSF53756">
    <property type="entry name" value="UDP-Glycosyltransferase/glycogen phosphorylase"/>
    <property type="match status" value="1"/>
</dbReference>
<name>A0A1J4JQQ9_9EUKA</name>
<gene>
    <name evidence="9" type="ORF">TRFO_31650</name>
</gene>
<keyword evidence="7" id="KW-0256">Endoplasmic reticulum</keyword>
<evidence type="ECO:0000256" key="7">
    <source>
        <dbReference type="ARBA" id="ARBA00022824"/>
    </source>
</evidence>
<evidence type="ECO:0000256" key="5">
    <source>
        <dbReference type="ARBA" id="ARBA00022676"/>
    </source>
</evidence>
<dbReference type="Proteomes" id="UP000179807">
    <property type="component" value="Unassembled WGS sequence"/>
</dbReference>
<dbReference type="Pfam" id="PF04101">
    <property type="entry name" value="Glyco_tran_28_C"/>
    <property type="match status" value="1"/>
</dbReference>
<evidence type="ECO:0000256" key="3">
    <source>
        <dbReference type="ARBA" id="ARBA00012614"/>
    </source>
</evidence>
<dbReference type="OrthoDB" id="20273at2759"/>
<dbReference type="EMBL" id="MLAK01000908">
    <property type="protein sequence ID" value="OHT01503.1"/>
    <property type="molecule type" value="Genomic_DNA"/>
</dbReference>
<evidence type="ECO:0000259" key="8">
    <source>
        <dbReference type="Pfam" id="PF04101"/>
    </source>
</evidence>
<dbReference type="InterPro" id="IPR039042">
    <property type="entry name" value="Alg13-like"/>
</dbReference>
<evidence type="ECO:0000313" key="10">
    <source>
        <dbReference type="Proteomes" id="UP000179807"/>
    </source>
</evidence>
<dbReference type="GO" id="GO:0005783">
    <property type="term" value="C:endoplasmic reticulum"/>
    <property type="evidence" value="ECO:0007669"/>
    <property type="project" value="UniProtKB-SubCell"/>
</dbReference>
<dbReference type="GO" id="GO:0004577">
    <property type="term" value="F:N-acetylglucosaminyldiphosphodolichol N-acetylglucosaminyltransferase activity"/>
    <property type="evidence" value="ECO:0007669"/>
    <property type="project" value="UniProtKB-EC"/>
</dbReference>
<dbReference type="EC" id="2.4.1.141" evidence="3"/>
<comment type="similarity">
    <text evidence="2">Belongs to the glycosyltransferase 28 family.</text>
</comment>
<organism evidence="9 10">
    <name type="scientific">Tritrichomonas foetus</name>
    <dbReference type="NCBI Taxonomy" id="1144522"/>
    <lineage>
        <taxon>Eukaryota</taxon>
        <taxon>Metamonada</taxon>
        <taxon>Parabasalia</taxon>
        <taxon>Tritrichomonadida</taxon>
        <taxon>Tritrichomonadidae</taxon>
        <taxon>Tritrichomonas</taxon>
    </lineage>
</organism>
<dbReference type="GO" id="GO:0006488">
    <property type="term" value="P:dolichol-linked oligosaccharide biosynthetic process"/>
    <property type="evidence" value="ECO:0007669"/>
    <property type="project" value="InterPro"/>
</dbReference>
<evidence type="ECO:0000256" key="2">
    <source>
        <dbReference type="ARBA" id="ARBA00006962"/>
    </source>
</evidence>
<dbReference type="GeneID" id="94842752"/>
<dbReference type="VEuPathDB" id="TrichDB:TRFO_31650"/>
<sequence>MSKKIVVTVGSTHFDALIKIIDSKEFIELAKSKGYGHITAQIGAYEGEIKNLTDFFKYAPPTELNKHFREADLVVGHAGAGTITEVLQLGKPLIVVVNDLLMENHQTEVAREFHKRGLLEMATTKDFVKIFETKTFEPHQITLSADDFVKKIDAHFNFKLQ</sequence>
<feature type="domain" description="Glycosyl transferase family 28 C-terminal" evidence="8">
    <location>
        <begin position="5"/>
        <end position="126"/>
    </location>
</feature>